<sequence>MSAEAGSEMGNRAPAAEAAPAPRVEESKEPAGSAASGALVPVGIPIFTLFAFAALVAVVAGTPVTWISSRQEATTTTLTLWATTLSDHSAVPYTRRKVKVADLPCDVMRQRFRALEAFAILSIVSALATVAAGCAAWRRAERSFRALEAFAILSIVSAVATVAAGCAAWRRAERSSFVGGKVLAAATAVFTLITWAMAVGLYYKRDMCVKGNPSYADQKYELDAGLGVFVTAFGLVLIALGAAVANPTVPAAVPSSVVVRTLLLVLAAVQALAFVFAVIGTPTDWFFKWDASGTTSTRMSVWTQRVYVNGNRVGKGDLKDSQCGELPKFAQFGQAFAIISIVATLVGAAVAKHAASGAGSVGAALGAGLFALIATTCTFAAGLSLYFRQFCAAASLHAAKYHVTGGLVLFGCAMVLLLVTLLVVVVFQAIAADTVLFDKEVDALTSQRWTFWRRYDEVSGVVGERPVGCDALEQRLVGGGVLNAISIVIHGVALLLAAAQIANGSLRRAASFVALLASVLLLASWALVADVYNRGQCGQRSFAKMDFEIRYGFVLLFVGWAVALIGTVANLVVGGAQ</sequence>
<dbReference type="Pfam" id="PF07344">
    <property type="entry name" value="Amastin"/>
    <property type="match status" value="4"/>
</dbReference>
<feature type="region of interest" description="Disordered" evidence="1">
    <location>
        <begin position="1"/>
        <end position="30"/>
    </location>
</feature>
<keyword evidence="2" id="KW-1133">Transmembrane helix</keyword>
<feature type="transmembrane region" description="Helical" evidence="2">
    <location>
        <begin position="335"/>
        <end position="355"/>
    </location>
</feature>
<reference evidence="4" key="1">
    <citation type="submission" date="2015-09" db="EMBL/GenBank/DDBJ databases">
        <authorList>
            <consortium name="Pathogen Informatics"/>
        </authorList>
    </citation>
    <scope>NUCLEOTIDE SEQUENCE [LARGE SCALE GENOMIC DNA]</scope>
    <source>
        <strain evidence="4">Lake Konstanz</strain>
    </source>
</reference>
<proteinExistence type="predicted"/>
<feature type="transmembrane region" description="Helical" evidence="2">
    <location>
        <begin position="149"/>
        <end position="170"/>
    </location>
</feature>
<name>A0A0S4JK45_BODSA</name>
<feature type="transmembrane region" description="Helical" evidence="2">
    <location>
        <begin position="38"/>
        <end position="60"/>
    </location>
</feature>
<feature type="transmembrane region" description="Helical" evidence="2">
    <location>
        <begin position="257"/>
        <end position="279"/>
    </location>
</feature>
<evidence type="ECO:0000313" key="4">
    <source>
        <dbReference type="Proteomes" id="UP000051952"/>
    </source>
</evidence>
<feature type="transmembrane region" description="Helical" evidence="2">
    <location>
        <begin position="407"/>
        <end position="431"/>
    </location>
</feature>
<accession>A0A0S4JK45</accession>
<dbReference type="Proteomes" id="UP000051952">
    <property type="component" value="Unassembled WGS sequence"/>
</dbReference>
<dbReference type="PANTHER" id="PTHR33297">
    <property type="entry name" value="AMASTIN-LIKE SURFACE PROTEIN-LIKE PROTEIN-RELATED"/>
    <property type="match status" value="1"/>
</dbReference>
<protein>
    <submittedName>
        <fullName evidence="3">Amastin, putative</fullName>
    </submittedName>
</protein>
<feature type="compositionally biased region" description="Low complexity" evidence="1">
    <location>
        <begin position="13"/>
        <end position="22"/>
    </location>
</feature>
<feature type="transmembrane region" description="Helical" evidence="2">
    <location>
        <begin position="117"/>
        <end position="137"/>
    </location>
</feature>
<dbReference type="PANTHER" id="PTHR33297:SF4">
    <property type="entry name" value="AMASTIN"/>
    <property type="match status" value="1"/>
</dbReference>
<evidence type="ECO:0000313" key="3">
    <source>
        <dbReference type="EMBL" id="CUG90955.1"/>
    </source>
</evidence>
<dbReference type="InterPro" id="IPR009944">
    <property type="entry name" value="Amastin"/>
</dbReference>
<organism evidence="3 4">
    <name type="scientific">Bodo saltans</name>
    <name type="common">Flagellated protozoan</name>
    <dbReference type="NCBI Taxonomy" id="75058"/>
    <lineage>
        <taxon>Eukaryota</taxon>
        <taxon>Discoba</taxon>
        <taxon>Euglenozoa</taxon>
        <taxon>Kinetoplastea</taxon>
        <taxon>Metakinetoplastina</taxon>
        <taxon>Eubodonida</taxon>
        <taxon>Bodonidae</taxon>
        <taxon>Bodo</taxon>
    </lineage>
</organism>
<evidence type="ECO:0000256" key="1">
    <source>
        <dbReference type="SAM" id="MobiDB-lite"/>
    </source>
</evidence>
<gene>
    <name evidence="3" type="ORF">BSAL_29440</name>
</gene>
<keyword evidence="4" id="KW-1185">Reference proteome</keyword>
<keyword evidence="2" id="KW-0812">Transmembrane</keyword>
<feature type="transmembrane region" description="Helical" evidence="2">
    <location>
        <begin position="509"/>
        <end position="529"/>
    </location>
</feature>
<keyword evidence="2" id="KW-0472">Membrane</keyword>
<dbReference type="EMBL" id="CYKH01001880">
    <property type="protein sequence ID" value="CUG90955.1"/>
    <property type="molecule type" value="Genomic_DNA"/>
</dbReference>
<feature type="transmembrane region" description="Helical" evidence="2">
    <location>
        <begin position="361"/>
        <end position="387"/>
    </location>
</feature>
<evidence type="ECO:0000256" key="2">
    <source>
        <dbReference type="SAM" id="Phobius"/>
    </source>
</evidence>
<feature type="transmembrane region" description="Helical" evidence="2">
    <location>
        <begin position="224"/>
        <end position="245"/>
    </location>
</feature>
<feature type="transmembrane region" description="Helical" evidence="2">
    <location>
        <begin position="549"/>
        <end position="573"/>
    </location>
</feature>
<feature type="transmembrane region" description="Helical" evidence="2">
    <location>
        <begin position="476"/>
        <end position="497"/>
    </location>
</feature>
<dbReference type="VEuPathDB" id="TriTrypDB:BSAL_29440"/>
<dbReference type="AlphaFoldDB" id="A0A0S4JK45"/>
<feature type="transmembrane region" description="Helical" evidence="2">
    <location>
        <begin position="182"/>
        <end position="203"/>
    </location>
</feature>